<feature type="region of interest" description="Disordered" evidence="6">
    <location>
        <begin position="225"/>
        <end position="259"/>
    </location>
</feature>
<feature type="compositionally biased region" description="Basic residues" evidence="6">
    <location>
        <begin position="171"/>
        <end position="183"/>
    </location>
</feature>
<evidence type="ECO:0000256" key="5">
    <source>
        <dbReference type="ARBA" id="ARBA00023242"/>
    </source>
</evidence>
<evidence type="ECO:0000256" key="1">
    <source>
        <dbReference type="ARBA" id="ARBA00004123"/>
    </source>
</evidence>
<sequence length="259" mass="29065">METSLPLPASIDGVEVLDDMKVVATKYLFGKVLMPSDVFWVTEQLVIPDEHAGKLDIVTKVKDREGFFVIMAMDGMVPGKLWRFRYWNHNSIHRLTSGWGCYVKEKGLTAGDAISFFHGTTCGRLFISCNCKRDTRTGSSSATMSHPRNEGSMPVRSRNVTSKFGGAGAQHSRRSPRHRRRSLVHPEQEPTDMPPILESMTLVPTPPPTVKRVRLFGVYIDAPPPLSFDDEPNQESNSHCGRAIDRDTDLKKRRQARGD</sequence>
<keyword evidence="5" id="KW-0539">Nucleus</keyword>
<keyword evidence="9" id="KW-1185">Reference proteome</keyword>
<dbReference type="InterPro" id="IPR003340">
    <property type="entry name" value="B3_DNA-bd"/>
</dbReference>
<evidence type="ECO:0000256" key="2">
    <source>
        <dbReference type="ARBA" id="ARBA00023015"/>
    </source>
</evidence>
<dbReference type="OMA" id="PFSGHAT"/>
<dbReference type="GO" id="GO:0005634">
    <property type="term" value="C:nucleus"/>
    <property type="evidence" value="ECO:0007669"/>
    <property type="project" value="UniProtKB-SubCell"/>
</dbReference>
<dbReference type="HOGENOM" id="CLU_1167334_0_0_1"/>
<dbReference type="PANTHER" id="PTHR31140:SF139">
    <property type="entry name" value="B3 DOMAIN-CONTAINING PROTEIN OS02G0455900-RELATED"/>
    <property type="match status" value="1"/>
</dbReference>
<dbReference type="GO" id="GO:0003700">
    <property type="term" value="F:DNA-binding transcription factor activity"/>
    <property type="evidence" value="ECO:0007669"/>
    <property type="project" value="InterPro"/>
</dbReference>
<dbReference type="InterPro" id="IPR015300">
    <property type="entry name" value="DNA-bd_pseudobarrel_sf"/>
</dbReference>
<dbReference type="SUPFAM" id="SSF101936">
    <property type="entry name" value="DNA-binding pseudobarrel domain"/>
    <property type="match status" value="1"/>
</dbReference>
<dbReference type="KEGG" id="obr:102721713"/>
<dbReference type="PROSITE" id="PS50863">
    <property type="entry name" value="B3"/>
    <property type="match status" value="1"/>
</dbReference>
<dbReference type="GO" id="GO:0003677">
    <property type="term" value="F:DNA binding"/>
    <property type="evidence" value="ECO:0007669"/>
    <property type="project" value="UniProtKB-KW"/>
</dbReference>
<protein>
    <recommendedName>
        <fullName evidence="7">TF-B3 domain-containing protein</fullName>
    </recommendedName>
</protein>
<evidence type="ECO:0000256" key="6">
    <source>
        <dbReference type="SAM" id="MobiDB-lite"/>
    </source>
</evidence>
<keyword evidence="2" id="KW-0805">Transcription regulation</keyword>
<organism evidence="8">
    <name type="scientific">Oryza brachyantha</name>
    <name type="common">malo sina</name>
    <dbReference type="NCBI Taxonomy" id="4533"/>
    <lineage>
        <taxon>Eukaryota</taxon>
        <taxon>Viridiplantae</taxon>
        <taxon>Streptophyta</taxon>
        <taxon>Embryophyta</taxon>
        <taxon>Tracheophyta</taxon>
        <taxon>Spermatophyta</taxon>
        <taxon>Magnoliopsida</taxon>
        <taxon>Liliopsida</taxon>
        <taxon>Poales</taxon>
        <taxon>Poaceae</taxon>
        <taxon>BOP clade</taxon>
        <taxon>Oryzoideae</taxon>
        <taxon>Oryzeae</taxon>
        <taxon>Oryzinae</taxon>
        <taxon>Oryza</taxon>
    </lineage>
</organism>
<dbReference type="OrthoDB" id="608326at2759"/>
<feature type="domain" description="TF-B3" evidence="7">
    <location>
        <begin position="30"/>
        <end position="133"/>
    </location>
</feature>
<dbReference type="STRING" id="4533.J3LCJ3"/>
<feature type="compositionally biased region" description="Basic and acidic residues" evidence="6">
    <location>
        <begin position="242"/>
        <end position="259"/>
    </location>
</feature>
<keyword evidence="3" id="KW-0238">DNA-binding</keyword>
<accession>J3LCJ3</accession>
<dbReference type="InterPro" id="IPR044800">
    <property type="entry name" value="LEC2-like"/>
</dbReference>
<dbReference type="RefSeq" id="XP_006648609.1">
    <property type="nucleotide sequence ID" value="XM_006648546.1"/>
</dbReference>
<reference evidence="8" key="1">
    <citation type="submission" date="2013-04" db="UniProtKB">
        <authorList>
            <consortium name="EnsemblPlants"/>
        </authorList>
    </citation>
    <scope>IDENTIFICATION</scope>
</reference>
<dbReference type="Proteomes" id="UP000006038">
    <property type="component" value="Unassembled WGS sequence"/>
</dbReference>
<evidence type="ECO:0000256" key="4">
    <source>
        <dbReference type="ARBA" id="ARBA00023163"/>
    </source>
</evidence>
<dbReference type="Pfam" id="PF02362">
    <property type="entry name" value="B3"/>
    <property type="match status" value="1"/>
</dbReference>
<evidence type="ECO:0000259" key="7">
    <source>
        <dbReference type="PROSITE" id="PS50863"/>
    </source>
</evidence>
<dbReference type="AlphaFoldDB" id="J3LCJ3"/>
<keyword evidence="4" id="KW-0804">Transcription</keyword>
<evidence type="ECO:0000256" key="3">
    <source>
        <dbReference type="ARBA" id="ARBA00023125"/>
    </source>
</evidence>
<proteinExistence type="predicted"/>
<dbReference type="CDD" id="cd10017">
    <property type="entry name" value="B3_DNA"/>
    <property type="match status" value="1"/>
</dbReference>
<comment type="subcellular location">
    <subcellularLocation>
        <location evidence="1">Nucleus</location>
    </subcellularLocation>
</comment>
<gene>
    <name evidence="8" type="primary">LOC102721713</name>
</gene>
<dbReference type="PANTHER" id="PTHR31140">
    <property type="entry name" value="B3 DOMAIN-CONTAINING TRANSCRIPTION FACTOR ABI3"/>
    <property type="match status" value="1"/>
</dbReference>
<dbReference type="Gramene" id="OB02G23600.1">
    <property type="protein sequence ID" value="OB02G23600.1"/>
    <property type="gene ID" value="OB02G23600"/>
</dbReference>
<name>J3LCJ3_ORYBR</name>
<evidence type="ECO:0000313" key="8">
    <source>
        <dbReference type="EnsemblPlants" id="OB02G23600.1"/>
    </source>
</evidence>
<feature type="compositionally biased region" description="Polar residues" evidence="6">
    <location>
        <begin position="137"/>
        <end position="146"/>
    </location>
</feature>
<dbReference type="EnsemblPlants" id="OB02G23600.1">
    <property type="protein sequence ID" value="OB02G23600.1"/>
    <property type="gene ID" value="OB02G23600"/>
</dbReference>
<dbReference type="Gene3D" id="2.40.330.10">
    <property type="entry name" value="DNA-binding pseudobarrel domain"/>
    <property type="match status" value="1"/>
</dbReference>
<evidence type="ECO:0000313" key="9">
    <source>
        <dbReference type="Proteomes" id="UP000006038"/>
    </source>
</evidence>
<feature type="region of interest" description="Disordered" evidence="6">
    <location>
        <begin position="136"/>
        <end position="203"/>
    </location>
</feature>
<dbReference type="GeneID" id="102721713"/>